<dbReference type="InterPro" id="IPR037518">
    <property type="entry name" value="MPN"/>
</dbReference>
<evidence type="ECO:0000313" key="8">
    <source>
        <dbReference type="Proteomes" id="UP000619761"/>
    </source>
</evidence>
<dbReference type="Gene3D" id="3.40.140.10">
    <property type="entry name" value="Cytidine Deaminase, domain 2"/>
    <property type="match status" value="1"/>
</dbReference>
<gene>
    <name evidence="7" type="ORF">GCM10011613_25510</name>
</gene>
<dbReference type="InterPro" id="IPR025657">
    <property type="entry name" value="RadC_JAB"/>
</dbReference>
<dbReference type="NCBIfam" id="TIGR00608">
    <property type="entry name" value="radc"/>
    <property type="match status" value="1"/>
</dbReference>
<dbReference type="SUPFAM" id="SSF102712">
    <property type="entry name" value="JAB1/MPN domain"/>
    <property type="match status" value="1"/>
</dbReference>
<evidence type="ECO:0000256" key="2">
    <source>
        <dbReference type="ARBA" id="ARBA00022723"/>
    </source>
</evidence>
<dbReference type="InterPro" id="IPR020891">
    <property type="entry name" value="UPF0758_CS"/>
</dbReference>
<dbReference type="RefSeq" id="WP_229837902.1">
    <property type="nucleotide sequence ID" value="NZ_BMYZ01000002.1"/>
</dbReference>
<dbReference type="EMBL" id="BMYZ01000002">
    <property type="protein sequence ID" value="GGY79543.1"/>
    <property type="molecule type" value="Genomic_DNA"/>
</dbReference>
<dbReference type="PANTHER" id="PTHR30471:SF3">
    <property type="entry name" value="UPF0758 PROTEIN YEES-RELATED"/>
    <property type="match status" value="1"/>
</dbReference>
<evidence type="ECO:0000256" key="4">
    <source>
        <dbReference type="ARBA" id="ARBA00022833"/>
    </source>
</evidence>
<proteinExistence type="predicted"/>
<feature type="domain" description="MPN" evidence="6">
    <location>
        <begin position="27"/>
        <end position="149"/>
    </location>
</feature>
<dbReference type="PANTHER" id="PTHR30471">
    <property type="entry name" value="DNA REPAIR PROTEIN RADC"/>
    <property type="match status" value="1"/>
</dbReference>
<keyword evidence="8" id="KW-1185">Reference proteome</keyword>
<organism evidence="7 8">
    <name type="scientific">Cellvibrio zantedeschiae</name>
    <dbReference type="NCBI Taxonomy" id="1237077"/>
    <lineage>
        <taxon>Bacteria</taxon>
        <taxon>Pseudomonadati</taxon>
        <taxon>Pseudomonadota</taxon>
        <taxon>Gammaproteobacteria</taxon>
        <taxon>Cellvibrionales</taxon>
        <taxon>Cellvibrionaceae</taxon>
        <taxon>Cellvibrio</taxon>
    </lineage>
</organism>
<evidence type="ECO:0000256" key="5">
    <source>
        <dbReference type="ARBA" id="ARBA00023049"/>
    </source>
</evidence>
<keyword evidence="5" id="KW-0482">Metalloprotease</keyword>
<protein>
    <submittedName>
        <fullName evidence="7">DNA repair protein RadC</fullName>
    </submittedName>
</protein>
<evidence type="ECO:0000313" key="7">
    <source>
        <dbReference type="EMBL" id="GGY79543.1"/>
    </source>
</evidence>
<evidence type="ECO:0000256" key="1">
    <source>
        <dbReference type="ARBA" id="ARBA00022670"/>
    </source>
</evidence>
<dbReference type="Proteomes" id="UP000619761">
    <property type="component" value="Unassembled WGS sequence"/>
</dbReference>
<keyword evidence="1" id="KW-0645">Protease</keyword>
<dbReference type="PROSITE" id="PS01302">
    <property type="entry name" value="UPF0758"/>
    <property type="match status" value="1"/>
</dbReference>
<keyword evidence="4" id="KW-0862">Zinc</keyword>
<accession>A0ABQ3B598</accession>
<evidence type="ECO:0000256" key="3">
    <source>
        <dbReference type="ARBA" id="ARBA00022801"/>
    </source>
</evidence>
<keyword evidence="3" id="KW-0378">Hydrolase</keyword>
<reference evidence="8" key="1">
    <citation type="journal article" date="2019" name="Int. J. Syst. Evol. Microbiol.">
        <title>The Global Catalogue of Microorganisms (GCM) 10K type strain sequencing project: providing services to taxonomists for standard genome sequencing and annotation.</title>
        <authorList>
            <consortium name="The Broad Institute Genomics Platform"/>
            <consortium name="The Broad Institute Genome Sequencing Center for Infectious Disease"/>
            <person name="Wu L."/>
            <person name="Ma J."/>
        </authorList>
    </citation>
    <scope>NUCLEOTIDE SEQUENCE [LARGE SCALE GENOMIC DNA]</scope>
    <source>
        <strain evidence="8">KCTC 32239</strain>
    </source>
</reference>
<sequence>MFTYNSADEVVHAAFCIMEAKMADAENFTSPEIASNYLRLRLGQSEREIFCVLFLNSNHQLISAEDLFLGTIDQASVYPREVVKRALQLNASSCILSHNHPSGNTTPSDADRNITRRLQDALQLIAVSVIDHIIVGPSGSTSFAEKGLI</sequence>
<dbReference type="Pfam" id="PF04002">
    <property type="entry name" value="RadC"/>
    <property type="match status" value="1"/>
</dbReference>
<keyword evidence="2" id="KW-0479">Metal-binding</keyword>
<comment type="caution">
    <text evidence="7">The sequence shown here is derived from an EMBL/GenBank/DDBJ whole genome shotgun (WGS) entry which is preliminary data.</text>
</comment>
<dbReference type="PROSITE" id="PS50249">
    <property type="entry name" value="MPN"/>
    <property type="match status" value="1"/>
</dbReference>
<dbReference type="InterPro" id="IPR001405">
    <property type="entry name" value="UPF0758"/>
</dbReference>
<evidence type="ECO:0000259" key="6">
    <source>
        <dbReference type="PROSITE" id="PS50249"/>
    </source>
</evidence>
<name>A0ABQ3B598_9GAMM</name>
<dbReference type="CDD" id="cd08071">
    <property type="entry name" value="MPN_DUF2466"/>
    <property type="match status" value="1"/>
</dbReference>